<gene>
    <name evidence="2" type="ORF">PEPS_39810</name>
</gene>
<dbReference type="PANTHER" id="PTHR43316">
    <property type="entry name" value="HYDROLASE, HALOACID DELAHOGENASE-RELATED"/>
    <property type="match status" value="1"/>
</dbReference>
<dbReference type="PANTHER" id="PTHR43316:SF8">
    <property type="entry name" value="HAD FAMILY HYDROLASE"/>
    <property type="match status" value="1"/>
</dbReference>
<name>A0ABM7VL37_9BACT</name>
<dbReference type="CDD" id="cd07515">
    <property type="entry name" value="HAD-like"/>
    <property type="match status" value="1"/>
</dbReference>
<dbReference type="Proteomes" id="UP001354989">
    <property type="component" value="Plasmid pPP3"/>
</dbReference>
<keyword evidence="3" id="KW-1185">Reference proteome</keyword>
<dbReference type="EMBL" id="AP025295">
    <property type="protein sequence ID" value="BDD01701.1"/>
    <property type="molecule type" value="Genomic_DNA"/>
</dbReference>
<keyword evidence="2" id="KW-0614">Plasmid</keyword>
<dbReference type="Gene3D" id="1.10.150.240">
    <property type="entry name" value="Putative phosphatase, domain 2"/>
    <property type="match status" value="1"/>
</dbReference>
<evidence type="ECO:0000256" key="1">
    <source>
        <dbReference type="ARBA" id="ARBA00022801"/>
    </source>
</evidence>
<protein>
    <submittedName>
        <fullName evidence="2">Haloacid dehalogenase</fullName>
    </submittedName>
</protein>
<accession>A0ABM7VL37</accession>
<organism evidence="2 3">
    <name type="scientific">Persicobacter psychrovividus</name>
    <dbReference type="NCBI Taxonomy" id="387638"/>
    <lineage>
        <taxon>Bacteria</taxon>
        <taxon>Pseudomonadati</taxon>
        <taxon>Bacteroidota</taxon>
        <taxon>Cytophagia</taxon>
        <taxon>Cytophagales</taxon>
        <taxon>Persicobacteraceae</taxon>
        <taxon>Persicobacter</taxon>
    </lineage>
</organism>
<dbReference type="SUPFAM" id="SSF56784">
    <property type="entry name" value="HAD-like"/>
    <property type="match status" value="1"/>
</dbReference>
<dbReference type="RefSeq" id="WP_338398881.1">
    <property type="nucleotide sequence ID" value="NZ_AP025295.1"/>
</dbReference>
<evidence type="ECO:0000313" key="3">
    <source>
        <dbReference type="Proteomes" id="UP001354989"/>
    </source>
</evidence>
<proteinExistence type="predicted"/>
<dbReference type="Pfam" id="PF00702">
    <property type="entry name" value="Hydrolase"/>
    <property type="match status" value="1"/>
</dbReference>
<dbReference type="InterPro" id="IPR023214">
    <property type="entry name" value="HAD_sf"/>
</dbReference>
<dbReference type="InterPro" id="IPR023198">
    <property type="entry name" value="PGP-like_dom2"/>
</dbReference>
<geneLocation type="plasmid" evidence="2 3">
    <name>pPP3</name>
</geneLocation>
<keyword evidence="1" id="KW-0378">Hydrolase</keyword>
<sequence>MIDPKIKTIAFDADDTLWVNETIFDATQERFFKLLEQYVPEEVLRKHLFQTEIKNLKYFGYGVKGFILSMIETAVELTEGLVRGGDIQQIIDWGREMIEHPVENIEGVEQALKTLSQHYQLMVITKGDLLDQESKLARSGLADYFDKVEIVSDKTAAQYQEILNRHDIKAEEFLMIGNSLKSDVLPVLEIGGQAVHIPFSSTWEHETVAPAEESHHQIVAFASVTEFVKTIG</sequence>
<dbReference type="SFLD" id="SFLDS00003">
    <property type="entry name" value="Haloacid_Dehalogenase"/>
    <property type="match status" value="1"/>
</dbReference>
<dbReference type="InterPro" id="IPR036412">
    <property type="entry name" value="HAD-like_sf"/>
</dbReference>
<dbReference type="SFLD" id="SFLDG01129">
    <property type="entry name" value="C1.5:_HAD__Beta-PGM__Phosphata"/>
    <property type="match status" value="1"/>
</dbReference>
<dbReference type="Gene3D" id="3.40.50.1000">
    <property type="entry name" value="HAD superfamily/HAD-like"/>
    <property type="match status" value="1"/>
</dbReference>
<dbReference type="InterPro" id="IPR051540">
    <property type="entry name" value="S-2-haloacid_dehalogenase"/>
</dbReference>
<evidence type="ECO:0000313" key="2">
    <source>
        <dbReference type="EMBL" id="BDD01701.1"/>
    </source>
</evidence>
<reference evidence="2 3" key="1">
    <citation type="submission" date="2021-12" db="EMBL/GenBank/DDBJ databases">
        <title>Genome sequencing of bacteria with rrn-lacking chromosome and rrn-plasmid.</title>
        <authorList>
            <person name="Anda M."/>
            <person name="Iwasaki W."/>
        </authorList>
    </citation>
    <scope>NUCLEOTIDE SEQUENCE [LARGE SCALE GENOMIC DNA]</scope>
    <source>
        <strain evidence="2 3">NBRC 101262</strain>
        <plasmid evidence="2 3">pPP3</plasmid>
    </source>
</reference>